<dbReference type="Gene3D" id="1.10.1040.20">
    <property type="entry name" value="ProC-like, C-terminal domain"/>
    <property type="match status" value="1"/>
</dbReference>
<dbReference type="InterPro" id="IPR018931">
    <property type="entry name" value="DUF2520"/>
</dbReference>
<dbReference type="InterPro" id="IPR037108">
    <property type="entry name" value="TM1727-like_C_sf"/>
</dbReference>
<dbReference type="SUPFAM" id="SSF48179">
    <property type="entry name" value="6-phosphogluconate dehydrogenase C-terminal domain-like"/>
    <property type="match status" value="1"/>
</dbReference>
<name>A0ABX0X6U2_9BACT</name>
<dbReference type="RefSeq" id="WP_168035533.1">
    <property type="nucleotide sequence ID" value="NZ_JAATJH010000001.1"/>
</dbReference>
<dbReference type="Pfam" id="PF10728">
    <property type="entry name" value="DUF2520"/>
    <property type="match status" value="1"/>
</dbReference>
<feature type="domain" description="Putative oxidoreductase/dehydrogenase Rossmann-like" evidence="1">
    <location>
        <begin position="5"/>
        <end position="106"/>
    </location>
</feature>
<dbReference type="InterPro" id="IPR019665">
    <property type="entry name" value="OxRdtase/DH_put_Rossmann_dom"/>
</dbReference>
<protein>
    <submittedName>
        <fullName evidence="3">Short-subunit dehydrogenase-like oxidoreductase (DUF2520 family)</fullName>
    </submittedName>
</protein>
<evidence type="ECO:0000313" key="3">
    <source>
        <dbReference type="EMBL" id="NJC24719.1"/>
    </source>
</evidence>
<feature type="domain" description="DUF2520" evidence="2">
    <location>
        <begin position="125"/>
        <end position="247"/>
    </location>
</feature>
<dbReference type="Gene3D" id="3.40.50.720">
    <property type="entry name" value="NAD(P)-binding Rossmann-like Domain"/>
    <property type="match status" value="1"/>
</dbReference>
<dbReference type="SUPFAM" id="SSF51735">
    <property type="entry name" value="NAD(P)-binding Rossmann-fold domains"/>
    <property type="match status" value="1"/>
</dbReference>
<evidence type="ECO:0000259" key="2">
    <source>
        <dbReference type="Pfam" id="PF10728"/>
    </source>
</evidence>
<reference evidence="3 4" key="1">
    <citation type="submission" date="2020-03" db="EMBL/GenBank/DDBJ databases">
        <title>Genomic Encyclopedia of Type Strains, Phase IV (KMG-IV): sequencing the most valuable type-strain genomes for metagenomic binning, comparative biology and taxonomic classification.</title>
        <authorList>
            <person name="Goeker M."/>
        </authorList>
    </citation>
    <scope>NUCLEOTIDE SEQUENCE [LARGE SCALE GENOMIC DNA]</scope>
    <source>
        <strain evidence="3 4">DSM 105096</strain>
    </source>
</reference>
<gene>
    <name evidence="3" type="ORF">GGR27_000200</name>
</gene>
<dbReference type="InterPro" id="IPR036291">
    <property type="entry name" value="NAD(P)-bd_dom_sf"/>
</dbReference>
<evidence type="ECO:0000259" key="1">
    <source>
        <dbReference type="Pfam" id="PF10727"/>
    </source>
</evidence>
<comment type="caution">
    <text evidence="3">The sequence shown here is derived from an EMBL/GenBank/DDBJ whole genome shotgun (WGS) entry which is preliminary data.</text>
</comment>
<evidence type="ECO:0000313" key="4">
    <source>
        <dbReference type="Proteomes" id="UP000770785"/>
    </source>
</evidence>
<organism evidence="3 4">
    <name type="scientific">Neolewinella antarctica</name>
    <dbReference type="NCBI Taxonomy" id="442734"/>
    <lineage>
        <taxon>Bacteria</taxon>
        <taxon>Pseudomonadati</taxon>
        <taxon>Bacteroidota</taxon>
        <taxon>Saprospiria</taxon>
        <taxon>Saprospirales</taxon>
        <taxon>Lewinellaceae</taxon>
        <taxon>Neolewinella</taxon>
    </lineage>
</organism>
<accession>A0ABX0X6U2</accession>
<sequence>MQKIVVVGNGNLAWHLVPALKRLKHEVVVVSRHPDPEFEWPVELERYEYLTQLRPTLVLLAVPDGEIPAVSNLLTTLLPLTTPVVHLSGATGMKKIDAQFTNRGVMWPIRSMLKGQRPTTWRDMPIAYQGSNPETLALVQSVVEDLSWTTYPLNSQQRGQLHLAAVFSNNFVTWLYQISYELCAEKGIPFSTLLPIIRNTANRQKGDEPRLFQTGAAARKDKVTMEKHLKLLNGHPEFARLYRLLSHLIQEGLAN</sequence>
<dbReference type="Proteomes" id="UP000770785">
    <property type="component" value="Unassembled WGS sequence"/>
</dbReference>
<dbReference type="Pfam" id="PF10727">
    <property type="entry name" value="Rossmann-like"/>
    <property type="match status" value="1"/>
</dbReference>
<proteinExistence type="predicted"/>
<dbReference type="EMBL" id="JAATJH010000001">
    <property type="protein sequence ID" value="NJC24719.1"/>
    <property type="molecule type" value="Genomic_DNA"/>
</dbReference>
<dbReference type="PANTHER" id="PTHR40459">
    <property type="entry name" value="CONSERVED HYPOTHETICAL ALANINE AND LEUCINE RICH PROTEIN"/>
    <property type="match status" value="1"/>
</dbReference>
<keyword evidence="4" id="KW-1185">Reference proteome</keyword>
<dbReference type="InterPro" id="IPR008927">
    <property type="entry name" value="6-PGluconate_DH-like_C_sf"/>
</dbReference>
<dbReference type="PANTHER" id="PTHR40459:SF1">
    <property type="entry name" value="CONSERVED HYPOTHETICAL ALANINE AND LEUCINE RICH PROTEIN"/>
    <property type="match status" value="1"/>
</dbReference>